<keyword evidence="2" id="KW-1185">Reference proteome</keyword>
<name>A0A2P4Q3L4_RHIID</name>
<organism evidence="1 2">
    <name type="scientific">Rhizophagus irregularis (strain DAOM 181602 / DAOM 197198 / MUCL 43194)</name>
    <name type="common">Arbuscular mycorrhizal fungus</name>
    <name type="synonym">Glomus intraradices</name>
    <dbReference type="NCBI Taxonomy" id="747089"/>
    <lineage>
        <taxon>Eukaryota</taxon>
        <taxon>Fungi</taxon>
        <taxon>Fungi incertae sedis</taxon>
        <taxon>Mucoromycota</taxon>
        <taxon>Glomeromycotina</taxon>
        <taxon>Glomeromycetes</taxon>
        <taxon>Glomerales</taxon>
        <taxon>Glomeraceae</taxon>
        <taxon>Rhizophagus</taxon>
    </lineage>
</organism>
<feature type="non-terminal residue" evidence="1">
    <location>
        <position position="86"/>
    </location>
</feature>
<proteinExistence type="predicted"/>
<evidence type="ECO:0000313" key="2">
    <source>
        <dbReference type="Proteomes" id="UP000018888"/>
    </source>
</evidence>
<dbReference type="Pfam" id="PF13516">
    <property type="entry name" value="LRR_6"/>
    <property type="match status" value="2"/>
</dbReference>
<protein>
    <recommendedName>
        <fullName evidence="3">RNI-like protein</fullName>
    </recommendedName>
</protein>
<evidence type="ECO:0000313" key="1">
    <source>
        <dbReference type="EMBL" id="POG72206.1"/>
    </source>
</evidence>
<feature type="non-terminal residue" evidence="1">
    <location>
        <position position="1"/>
    </location>
</feature>
<dbReference type="Gene3D" id="3.80.10.10">
    <property type="entry name" value="Ribonuclease Inhibitor"/>
    <property type="match status" value="1"/>
</dbReference>
<dbReference type="VEuPathDB" id="FungiDB:RhiirFUN_025860"/>
<gene>
    <name evidence="1" type="ORF">GLOIN_2v1597744</name>
</gene>
<evidence type="ECO:0008006" key="3">
    <source>
        <dbReference type="Google" id="ProtNLM"/>
    </source>
</evidence>
<reference evidence="1 2" key="1">
    <citation type="journal article" date="2013" name="Proc. Natl. Acad. Sci. U.S.A.">
        <title>Genome of an arbuscular mycorrhizal fungus provides insight into the oldest plant symbiosis.</title>
        <authorList>
            <person name="Tisserant E."/>
            <person name="Malbreil M."/>
            <person name="Kuo A."/>
            <person name="Kohler A."/>
            <person name="Symeonidi A."/>
            <person name="Balestrini R."/>
            <person name="Charron P."/>
            <person name="Duensing N."/>
            <person name="Frei Dit Frey N."/>
            <person name="Gianinazzi-Pearson V."/>
            <person name="Gilbert L.B."/>
            <person name="Handa Y."/>
            <person name="Herr J.R."/>
            <person name="Hijri M."/>
            <person name="Koul R."/>
            <person name="Kawaguchi M."/>
            <person name="Krajinski F."/>
            <person name="Lammers P.J."/>
            <person name="Masclaux F.G."/>
            <person name="Murat C."/>
            <person name="Morin E."/>
            <person name="Ndikumana S."/>
            <person name="Pagni M."/>
            <person name="Petitpierre D."/>
            <person name="Requena N."/>
            <person name="Rosikiewicz P."/>
            <person name="Riley R."/>
            <person name="Saito K."/>
            <person name="San Clemente H."/>
            <person name="Shapiro H."/>
            <person name="van Tuinen D."/>
            <person name="Becard G."/>
            <person name="Bonfante P."/>
            <person name="Paszkowski U."/>
            <person name="Shachar-Hill Y.Y."/>
            <person name="Tuskan G.A."/>
            <person name="Young P.W."/>
            <person name="Sanders I.R."/>
            <person name="Henrissat B."/>
            <person name="Rensing S.A."/>
            <person name="Grigoriev I.V."/>
            <person name="Corradi N."/>
            <person name="Roux C."/>
            <person name="Martin F."/>
        </authorList>
    </citation>
    <scope>NUCLEOTIDE SEQUENCE [LARGE SCALE GENOMIC DNA]</scope>
    <source>
        <strain evidence="1 2">DAOM 197198</strain>
    </source>
</reference>
<dbReference type="SUPFAM" id="SSF52047">
    <property type="entry name" value="RNI-like"/>
    <property type="match status" value="1"/>
</dbReference>
<dbReference type="EMBL" id="AUPC02000098">
    <property type="protein sequence ID" value="POG72206.1"/>
    <property type="molecule type" value="Genomic_DNA"/>
</dbReference>
<accession>A0A2P4Q3L4</accession>
<reference evidence="1 2" key="2">
    <citation type="journal article" date="2018" name="New Phytol.">
        <title>High intraspecific genome diversity in the model arbuscular mycorrhizal symbiont Rhizophagus irregularis.</title>
        <authorList>
            <person name="Chen E.C.H."/>
            <person name="Morin E."/>
            <person name="Beaudet D."/>
            <person name="Noel J."/>
            <person name="Yildirir G."/>
            <person name="Ndikumana S."/>
            <person name="Charron P."/>
            <person name="St-Onge C."/>
            <person name="Giorgi J."/>
            <person name="Kruger M."/>
            <person name="Marton T."/>
            <person name="Ropars J."/>
            <person name="Grigoriev I.V."/>
            <person name="Hainaut M."/>
            <person name="Henrissat B."/>
            <person name="Roux C."/>
            <person name="Martin F."/>
            <person name="Corradi N."/>
        </authorList>
    </citation>
    <scope>NUCLEOTIDE SEQUENCE [LARGE SCALE GENOMIC DNA]</scope>
    <source>
        <strain evidence="1 2">DAOM 197198</strain>
    </source>
</reference>
<dbReference type="InterPro" id="IPR032675">
    <property type="entry name" value="LRR_dom_sf"/>
</dbReference>
<comment type="caution">
    <text evidence="1">The sequence shown here is derived from an EMBL/GenBank/DDBJ whole genome shotgun (WGS) entry which is preliminary data.</text>
</comment>
<dbReference type="InterPro" id="IPR001611">
    <property type="entry name" value="Leu-rich_rpt"/>
</dbReference>
<dbReference type="AlphaFoldDB" id="A0A2P4Q3L4"/>
<sequence length="86" mass="9155">LKLLISACHSLRVLAISDIVDDELVKIITISCPSLHCIRLSSCDGVTDDSLKLLAKTYSHLLSLDLGGDSCHISDAGIKSLTQSCT</sequence>
<dbReference type="Proteomes" id="UP000018888">
    <property type="component" value="Unassembled WGS sequence"/>
</dbReference>